<gene>
    <name evidence="8" type="ORF">M378DRAFT_188346</name>
</gene>
<dbReference type="Proteomes" id="UP000054549">
    <property type="component" value="Unassembled WGS sequence"/>
</dbReference>
<dbReference type="Pfam" id="PF05699">
    <property type="entry name" value="Dimer_Tnp_hAT"/>
    <property type="match status" value="1"/>
</dbReference>
<dbReference type="PANTHER" id="PTHR46481:SF10">
    <property type="entry name" value="ZINC FINGER BED DOMAIN-CONTAINING PROTEIN 39"/>
    <property type="match status" value="1"/>
</dbReference>
<dbReference type="GO" id="GO:0046983">
    <property type="term" value="F:protein dimerization activity"/>
    <property type="evidence" value="ECO:0007669"/>
    <property type="project" value="InterPro"/>
</dbReference>
<accession>A0A0C2WP23</accession>
<protein>
    <recommendedName>
        <fullName evidence="7">HAT C-terminal dimerisation domain-containing protein</fullName>
    </recommendedName>
</protein>
<dbReference type="InterPro" id="IPR052035">
    <property type="entry name" value="ZnF_BED_domain_contain"/>
</dbReference>
<dbReference type="SUPFAM" id="SSF53098">
    <property type="entry name" value="Ribonuclease H-like"/>
    <property type="match status" value="1"/>
</dbReference>
<dbReference type="OrthoDB" id="3250324at2759"/>
<keyword evidence="4" id="KW-0862">Zinc</keyword>
<dbReference type="HOGENOM" id="CLU_009123_6_3_1"/>
<feature type="compositionally biased region" description="Polar residues" evidence="6">
    <location>
        <begin position="55"/>
        <end position="80"/>
    </location>
</feature>
<proteinExistence type="predicted"/>
<feature type="domain" description="HAT C-terminal dimerisation" evidence="7">
    <location>
        <begin position="678"/>
        <end position="751"/>
    </location>
</feature>
<evidence type="ECO:0000256" key="6">
    <source>
        <dbReference type="SAM" id="MobiDB-lite"/>
    </source>
</evidence>
<evidence type="ECO:0000256" key="4">
    <source>
        <dbReference type="ARBA" id="ARBA00022833"/>
    </source>
</evidence>
<evidence type="ECO:0000256" key="2">
    <source>
        <dbReference type="ARBA" id="ARBA00022723"/>
    </source>
</evidence>
<sequence length="832" mass="94334">MVPDPNPDISDGERRADAPPVRRQPRRGRIAPGRTQHNTRVVSDDEAGEEISRPHSPSQASRVSNSRATPTEASATNRPSNPREAQDVNHFFKRGKNIQSVCKWCKAIEETNPGALEGVRWKYSENTGTSPLRVHLENHHAAEYIQICHEKGWPMLLPKKRKELEAQAAAMTDNHQSERPTFSHQVFLEHLINFIVADDQSISVIECPEFRRLLLVLRVDLQEKDIPRRTKIRSSIITACNTWYTVLKSDLAAAAGQISFTADVWSDRSLRPYLAITAHWLARDVSTRSLQLQTALLAFHRLQGSHDGKSLANAAIFILDRAKIVSKLGHFTLDNASNNGTFMTELANLLHDREAPDFDPLDRRIMCFPHVINICCQHVIESLTNLSLAQSTNIPQGASSSNARTFEDAVKNDPVALGRTIVRIIRSSGQRRDAFDEHIRDGNAKGWFRHEGSPTPVQLPLLQLLHDVRTRWDSVYFMIQRLRILRPAIDHFLALNADLTRHKLNDAQWGVLRDFEIILEVPHRVQQAMSSESLPILAGAIPAFEMFMTSWELLRDKHPRLRKWVNVGLSWAAKYYSRMDRTRSYIVAMFLHPAIRMSWIRKHWDDMYIRDAEQKIKEIMTKYRNRSEVVDPLAATTSNPAPTVAYASLADQYGLENMRFQDTACHGDQSVEQEYQGYITAVHAPITINILKFWELNEAAFPTIFAMALDYLPIQASAVPAERVFSSSAETDTKKRNRINPALMESLQILKFGLKKSRLNFTENWITPISAMSEREPDPTTTDLLSLLLQNSNTAETSLDMDLAPTLPSQARVLDLIIKDIAADDSDAEETL</sequence>
<dbReference type="InParanoid" id="A0A0C2WP23"/>
<organism evidence="8 9">
    <name type="scientific">Amanita muscaria (strain Koide BX008)</name>
    <dbReference type="NCBI Taxonomy" id="946122"/>
    <lineage>
        <taxon>Eukaryota</taxon>
        <taxon>Fungi</taxon>
        <taxon>Dikarya</taxon>
        <taxon>Basidiomycota</taxon>
        <taxon>Agaricomycotina</taxon>
        <taxon>Agaricomycetes</taxon>
        <taxon>Agaricomycetidae</taxon>
        <taxon>Agaricales</taxon>
        <taxon>Pluteineae</taxon>
        <taxon>Amanitaceae</taxon>
        <taxon>Amanita</taxon>
    </lineage>
</organism>
<feature type="region of interest" description="Disordered" evidence="6">
    <location>
        <begin position="1"/>
        <end position="85"/>
    </location>
</feature>
<keyword evidence="3" id="KW-0863">Zinc-finger</keyword>
<dbReference type="GO" id="GO:0005634">
    <property type="term" value="C:nucleus"/>
    <property type="evidence" value="ECO:0007669"/>
    <property type="project" value="UniProtKB-SubCell"/>
</dbReference>
<dbReference type="AlphaFoldDB" id="A0A0C2WP23"/>
<dbReference type="EMBL" id="KN818351">
    <property type="protein sequence ID" value="KIL57978.1"/>
    <property type="molecule type" value="Genomic_DNA"/>
</dbReference>
<dbReference type="InterPro" id="IPR008906">
    <property type="entry name" value="HATC_C_dom"/>
</dbReference>
<dbReference type="PANTHER" id="PTHR46481">
    <property type="entry name" value="ZINC FINGER BED DOMAIN-CONTAINING PROTEIN 4"/>
    <property type="match status" value="1"/>
</dbReference>
<evidence type="ECO:0000256" key="5">
    <source>
        <dbReference type="ARBA" id="ARBA00023242"/>
    </source>
</evidence>
<evidence type="ECO:0000256" key="1">
    <source>
        <dbReference type="ARBA" id="ARBA00004123"/>
    </source>
</evidence>
<reference evidence="8 9" key="1">
    <citation type="submission" date="2014-04" db="EMBL/GenBank/DDBJ databases">
        <title>Evolutionary Origins and Diversification of the Mycorrhizal Mutualists.</title>
        <authorList>
            <consortium name="DOE Joint Genome Institute"/>
            <consortium name="Mycorrhizal Genomics Consortium"/>
            <person name="Kohler A."/>
            <person name="Kuo A."/>
            <person name="Nagy L.G."/>
            <person name="Floudas D."/>
            <person name="Copeland A."/>
            <person name="Barry K.W."/>
            <person name="Cichocki N."/>
            <person name="Veneault-Fourrey C."/>
            <person name="LaButti K."/>
            <person name="Lindquist E.A."/>
            <person name="Lipzen A."/>
            <person name="Lundell T."/>
            <person name="Morin E."/>
            <person name="Murat C."/>
            <person name="Riley R."/>
            <person name="Ohm R."/>
            <person name="Sun H."/>
            <person name="Tunlid A."/>
            <person name="Henrissat B."/>
            <person name="Grigoriev I.V."/>
            <person name="Hibbett D.S."/>
            <person name="Martin F."/>
        </authorList>
    </citation>
    <scope>NUCLEOTIDE SEQUENCE [LARGE SCALE GENOMIC DNA]</scope>
    <source>
        <strain evidence="8 9">Koide BX008</strain>
    </source>
</reference>
<evidence type="ECO:0000259" key="7">
    <source>
        <dbReference type="Pfam" id="PF05699"/>
    </source>
</evidence>
<dbReference type="InterPro" id="IPR012337">
    <property type="entry name" value="RNaseH-like_sf"/>
</dbReference>
<keyword evidence="2" id="KW-0479">Metal-binding</keyword>
<evidence type="ECO:0000313" key="8">
    <source>
        <dbReference type="EMBL" id="KIL57978.1"/>
    </source>
</evidence>
<evidence type="ECO:0000256" key="3">
    <source>
        <dbReference type="ARBA" id="ARBA00022771"/>
    </source>
</evidence>
<name>A0A0C2WP23_AMAMK</name>
<keyword evidence="5" id="KW-0539">Nucleus</keyword>
<keyword evidence="9" id="KW-1185">Reference proteome</keyword>
<dbReference type="GO" id="GO:0008270">
    <property type="term" value="F:zinc ion binding"/>
    <property type="evidence" value="ECO:0007669"/>
    <property type="project" value="UniProtKB-KW"/>
</dbReference>
<evidence type="ECO:0000313" key="9">
    <source>
        <dbReference type="Proteomes" id="UP000054549"/>
    </source>
</evidence>
<comment type="subcellular location">
    <subcellularLocation>
        <location evidence="1">Nucleus</location>
    </subcellularLocation>
</comment>